<dbReference type="OrthoDB" id="47007at2759"/>
<dbReference type="PRINTS" id="PR00081">
    <property type="entry name" value="GDHRDH"/>
</dbReference>
<dbReference type="PROSITE" id="PS00061">
    <property type="entry name" value="ADH_SHORT"/>
    <property type="match status" value="1"/>
</dbReference>
<evidence type="ECO:0000313" key="4">
    <source>
        <dbReference type="EMBL" id="KAF9571636.1"/>
    </source>
</evidence>
<proteinExistence type="inferred from homology"/>
<keyword evidence="5" id="KW-1185">Reference proteome</keyword>
<dbReference type="GO" id="GO:0006633">
    <property type="term" value="P:fatty acid biosynthetic process"/>
    <property type="evidence" value="ECO:0007669"/>
    <property type="project" value="TreeGrafter"/>
</dbReference>
<accession>A0A9P6K9G5</accession>
<dbReference type="PRINTS" id="PR00080">
    <property type="entry name" value="SDRFAMILY"/>
</dbReference>
<name>A0A9P6K9G5_9FUNG</name>
<dbReference type="Gene3D" id="3.40.50.720">
    <property type="entry name" value="NAD(P)-binding Rossmann-like Domain"/>
    <property type="match status" value="1"/>
</dbReference>
<dbReference type="InterPro" id="IPR002347">
    <property type="entry name" value="SDR_fam"/>
</dbReference>
<comment type="caution">
    <text evidence="4">The sequence shown here is derived from an EMBL/GenBank/DDBJ whole genome shotgun (WGS) entry which is preliminary data.</text>
</comment>
<evidence type="ECO:0000256" key="2">
    <source>
        <dbReference type="ARBA" id="ARBA00022857"/>
    </source>
</evidence>
<evidence type="ECO:0000256" key="3">
    <source>
        <dbReference type="ARBA" id="ARBA00023002"/>
    </source>
</evidence>
<keyword evidence="2" id="KW-0521">NADP</keyword>
<dbReference type="GO" id="GO:0048038">
    <property type="term" value="F:quinone binding"/>
    <property type="evidence" value="ECO:0007669"/>
    <property type="project" value="TreeGrafter"/>
</dbReference>
<dbReference type="AlphaFoldDB" id="A0A9P6K9G5"/>
<keyword evidence="3" id="KW-0560">Oxidoreductase</keyword>
<dbReference type="InterPro" id="IPR020904">
    <property type="entry name" value="Sc_DH/Rdtase_CS"/>
</dbReference>
<dbReference type="InterPro" id="IPR036291">
    <property type="entry name" value="NAD(P)-bd_dom_sf"/>
</dbReference>
<feature type="non-terminal residue" evidence="4">
    <location>
        <position position="146"/>
    </location>
</feature>
<evidence type="ECO:0000313" key="5">
    <source>
        <dbReference type="Proteomes" id="UP000780801"/>
    </source>
</evidence>
<dbReference type="PANTHER" id="PTHR42760:SF133">
    <property type="entry name" value="3-OXOACYL-[ACYL-CARRIER-PROTEIN] REDUCTASE"/>
    <property type="match status" value="1"/>
</dbReference>
<protein>
    <submittedName>
        <fullName evidence="4">Reductase</fullName>
    </submittedName>
</protein>
<dbReference type="Proteomes" id="UP000780801">
    <property type="component" value="Unassembled WGS sequence"/>
</dbReference>
<dbReference type="Pfam" id="PF00106">
    <property type="entry name" value="adh_short"/>
    <property type="match status" value="1"/>
</dbReference>
<comment type="similarity">
    <text evidence="1">Belongs to the short-chain dehydrogenases/reductases (SDR) family.</text>
</comment>
<dbReference type="GO" id="GO:0016616">
    <property type="term" value="F:oxidoreductase activity, acting on the CH-OH group of donors, NAD or NADP as acceptor"/>
    <property type="evidence" value="ECO:0007669"/>
    <property type="project" value="TreeGrafter"/>
</dbReference>
<gene>
    <name evidence="4" type="primary">CBR4</name>
    <name evidence="4" type="ORF">BGW38_008597</name>
</gene>
<feature type="non-terminal residue" evidence="4">
    <location>
        <position position="1"/>
    </location>
</feature>
<dbReference type="EMBL" id="JAABOA010005974">
    <property type="protein sequence ID" value="KAF9571636.1"/>
    <property type="molecule type" value="Genomic_DNA"/>
</dbReference>
<dbReference type="PANTHER" id="PTHR42760">
    <property type="entry name" value="SHORT-CHAIN DEHYDROGENASES/REDUCTASES FAMILY MEMBER"/>
    <property type="match status" value="1"/>
</dbReference>
<organism evidence="4 5">
    <name type="scientific">Lunasporangiospora selenospora</name>
    <dbReference type="NCBI Taxonomy" id="979761"/>
    <lineage>
        <taxon>Eukaryota</taxon>
        <taxon>Fungi</taxon>
        <taxon>Fungi incertae sedis</taxon>
        <taxon>Mucoromycota</taxon>
        <taxon>Mortierellomycotina</taxon>
        <taxon>Mortierellomycetes</taxon>
        <taxon>Mortierellales</taxon>
        <taxon>Mortierellaceae</taxon>
        <taxon>Lunasporangiospora</taxon>
    </lineage>
</organism>
<dbReference type="SUPFAM" id="SSF51735">
    <property type="entry name" value="NAD(P)-binding Rossmann-fold domains"/>
    <property type="match status" value="1"/>
</dbReference>
<sequence length="146" mass="15570">PDSVSAPSQHLGFQCDVSIQKDVDRVIKEIASVGPIDHLIHSAGIVKDNLLVLQSTPDIESLIQNNLMGTIWVNKAVAKVMLRQRKGAIVNISSISGVYGNVGQTVYSATKAAMIGFSKSLSKELGSRGITVNTIAPGYTETDMMT</sequence>
<evidence type="ECO:0000256" key="1">
    <source>
        <dbReference type="ARBA" id="ARBA00006484"/>
    </source>
</evidence>
<reference evidence="4" key="1">
    <citation type="journal article" date="2020" name="Fungal Divers.">
        <title>Resolving the Mortierellaceae phylogeny through synthesis of multi-gene phylogenetics and phylogenomics.</title>
        <authorList>
            <person name="Vandepol N."/>
            <person name="Liber J."/>
            <person name="Desiro A."/>
            <person name="Na H."/>
            <person name="Kennedy M."/>
            <person name="Barry K."/>
            <person name="Grigoriev I.V."/>
            <person name="Miller A.N."/>
            <person name="O'Donnell K."/>
            <person name="Stajich J.E."/>
            <person name="Bonito G."/>
        </authorList>
    </citation>
    <scope>NUCLEOTIDE SEQUENCE</scope>
    <source>
        <strain evidence="4">KOD1015</strain>
    </source>
</reference>